<feature type="domain" description="SAC" evidence="1">
    <location>
        <begin position="120"/>
        <end position="456"/>
    </location>
</feature>
<dbReference type="PANTHER" id="PTHR45662">
    <property type="entry name" value="PHOSPHATIDYLINOSITIDE PHOSPHATASE SAC1"/>
    <property type="match status" value="1"/>
</dbReference>
<dbReference type="AlphaFoldDB" id="A0A0H5R692"/>
<evidence type="ECO:0000313" key="2">
    <source>
        <dbReference type="EMBL" id="CRZ09670.1"/>
    </source>
</evidence>
<dbReference type="PROSITE" id="PS50275">
    <property type="entry name" value="SAC"/>
    <property type="match status" value="1"/>
</dbReference>
<dbReference type="GO" id="GO:0005783">
    <property type="term" value="C:endoplasmic reticulum"/>
    <property type="evidence" value="ECO:0007669"/>
    <property type="project" value="TreeGrafter"/>
</dbReference>
<protein>
    <recommendedName>
        <fullName evidence="1">SAC domain-containing protein</fullName>
    </recommendedName>
</protein>
<dbReference type="PANTHER" id="PTHR45662:SF2">
    <property type="entry name" value="PHOSPHATIDYLINOSITOL-3-PHOSPHATASE SAC1"/>
    <property type="match status" value="1"/>
</dbReference>
<dbReference type="Pfam" id="PF02383">
    <property type="entry name" value="Syja_N"/>
    <property type="match status" value="1"/>
</dbReference>
<dbReference type="GO" id="GO:0046856">
    <property type="term" value="P:phosphatidylinositol dephosphorylation"/>
    <property type="evidence" value="ECO:0007669"/>
    <property type="project" value="TreeGrafter"/>
</dbReference>
<name>A0A0H5R692_9EUKA</name>
<dbReference type="EMBL" id="HACM01009228">
    <property type="protein sequence ID" value="CRZ09670.1"/>
    <property type="molecule type" value="Transcribed_RNA"/>
</dbReference>
<proteinExistence type="predicted"/>
<sequence length="617" mass="69303">MRLFIFPDRFVVEREDNDAGPHVSLKRQVVGGEVTVNRLKPDEVMPAVSHHTFGIVGVIELLHGRYLVHVSDAEIVSNLAGKAVYRVISTEIIPFSSKPIESTFPDKTSLAEETVYLDMMKKTLSSSSFHFSYTLDLTHSLQRISDLPPNSNLIDNAEQSFFWNHHLLADYSSFFSSPCLLVLVSGFFSCTQIRVQNVDFQYALFSRRSCRNAGTRFTRRGLDHNGDAVNFAEQEQIVCVAQPDGSHELCSFVQTRGSIPLLWSQLACLKWAPPVQIQIGPESTSLLEKHMSRHVQQYGSTVIVSLVNQTGKELAISNALSDAIPIFNPDSPQPYSLIAFDFHHKCKNMKYENIELLVKQVQRHLQDSSFFHGTLKADSSWLVHLRQDGCFRTNCMDCLDRTNVVQSVFASHALLWQLNRAKICAIDNVDQYPQITTVFRNVWADNANVMSVQYSGTNALKTDFTRTGKRSLIGAIQDGKNSIMRFYLNNFHDGHRQDSLDLFLGKYKLNGTRSPRSLPYATGRYSDGLPSLFNFVVTRSFFLLITTLMATLCLPSPLRPSMSSLTAVALVVCPLISLGLALRDGRCFVDKPKLLPLAGKVFMETDDKLDSEIAKNK</sequence>
<accession>A0A0H5R692</accession>
<dbReference type="GO" id="GO:0043812">
    <property type="term" value="F:phosphatidylinositol-4-phosphate phosphatase activity"/>
    <property type="evidence" value="ECO:0007669"/>
    <property type="project" value="TreeGrafter"/>
</dbReference>
<dbReference type="InterPro" id="IPR002013">
    <property type="entry name" value="SAC_dom"/>
</dbReference>
<evidence type="ECO:0000259" key="1">
    <source>
        <dbReference type="PROSITE" id="PS50275"/>
    </source>
</evidence>
<organism evidence="2">
    <name type="scientific">Spongospora subterranea</name>
    <dbReference type="NCBI Taxonomy" id="70186"/>
    <lineage>
        <taxon>Eukaryota</taxon>
        <taxon>Sar</taxon>
        <taxon>Rhizaria</taxon>
        <taxon>Endomyxa</taxon>
        <taxon>Phytomyxea</taxon>
        <taxon>Plasmodiophorida</taxon>
        <taxon>Plasmodiophoridae</taxon>
        <taxon>Spongospora</taxon>
    </lineage>
</organism>
<reference evidence="2" key="1">
    <citation type="submission" date="2015-04" db="EMBL/GenBank/DDBJ databases">
        <title>The genome sequence of the plant pathogenic Rhizarian Plasmodiophora brassicae reveals insights in its biotrophic life cycle and the origin of chitin synthesis.</title>
        <authorList>
            <person name="Schwelm A."/>
            <person name="Fogelqvist J."/>
            <person name="Knaust A."/>
            <person name="Julke S."/>
            <person name="Lilja T."/>
            <person name="Dhandapani V."/>
            <person name="Bonilla-Rosso G."/>
            <person name="Karlsson M."/>
            <person name="Shevchenko A."/>
            <person name="Choi S.R."/>
            <person name="Kim H.G."/>
            <person name="Park J.Y."/>
            <person name="Lim Y.P."/>
            <person name="Ludwig-Muller J."/>
            <person name="Dixelius C."/>
        </authorList>
    </citation>
    <scope>NUCLEOTIDE SEQUENCE</scope>
    <source>
        <tissue evidence="2">Potato root galls</tissue>
    </source>
</reference>